<dbReference type="GO" id="GO:0008270">
    <property type="term" value="F:zinc ion binding"/>
    <property type="evidence" value="ECO:0007669"/>
    <property type="project" value="InterPro"/>
</dbReference>
<evidence type="ECO:0000256" key="6">
    <source>
        <dbReference type="ARBA" id="ARBA00022833"/>
    </source>
</evidence>
<dbReference type="Gene3D" id="3.20.20.150">
    <property type="entry name" value="Divalent-metal-dependent TIM barrel enzymes"/>
    <property type="match status" value="1"/>
</dbReference>
<dbReference type="GO" id="GO:0008081">
    <property type="term" value="F:phosphoric diester hydrolase activity"/>
    <property type="evidence" value="ECO:0007669"/>
    <property type="project" value="TreeGrafter"/>
</dbReference>
<dbReference type="GO" id="GO:0003677">
    <property type="term" value="F:DNA binding"/>
    <property type="evidence" value="ECO:0007669"/>
    <property type="project" value="InterPro"/>
</dbReference>
<evidence type="ECO:0000256" key="7">
    <source>
        <dbReference type="ARBA" id="ARBA00023204"/>
    </source>
</evidence>
<dbReference type="GO" id="GO:0003906">
    <property type="term" value="F:DNA-(apurinic or apyrimidinic site) endonuclease activity"/>
    <property type="evidence" value="ECO:0007669"/>
    <property type="project" value="TreeGrafter"/>
</dbReference>
<evidence type="ECO:0000259" key="8">
    <source>
        <dbReference type="Pfam" id="PF01261"/>
    </source>
</evidence>
<protein>
    <submittedName>
        <fullName evidence="9">Deoxyribonuclease IV</fullName>
        <ecNumber evidence="9">3.1.21.2</ecNumber>
    </submittedName>
</protein>
<evidence type="ECO:0000313" key="9">
    <source>
        <dbReference type="EMBL" id="TXG91713.1"/>
    </source>
</evidence>
<proteinExistence type="inferred from homology"/>
<evidence type="ECO:0000256" key="1">
    <source>
        <dbReference type="ARBA" id="ARBA00001947"/>
    </source>
</evidence>
<evidence type="ECO:0000256" key="2">
    <source>
        <dbReference type="ARBA" id="ARBA00005340"/>
    </source>
</evidence>
<dbReference type="PROSITE" id="PS51432">
    <property type="entry name" value="AP_NUCLEASE_F2_4"/>
    <property type="match status" value="1"/>
</dbReference>
<evidence type="ECO:0000256" key="4">
    <source>
        <dbReference type="ARBA" id="ARBA00022763"/>
    </source>
</evidence>
<dbReference type="InterPro" id="IPR001719">
    <property type="entry name" value="AP_endonuc_2"/>
</dbReference>
<sequence>MRLGVHVREDDDPIGSADALGADIVQVFVADPQKWRAPQPHPRADEIRESPVAVVVHSPYVVNVASTNNRVRIPSRKLVAQHAEAAAELGAVGLVVHGGHVADTTEVDTGFDNWRKLFERSGGFPVPILVENTAGGDHAMARELDAIARLWDAIGEFEPGFCLDTCHAWAAGLDLGTVVDRVRAITGRIDLVHLNNSRDEFGSGRDRHDNLTDGTIDTAALLDVARSANAPVVLETPGIGLEDDLDLLRRELG</sequence>
<dbReference type="Pfam" id="PF01261">
    <property type="entry name" value="AP_endonuc_2"/>
    <property type="match status" value="1"/>
</dbReference>
<keyword evidence="3" id="KW-0479">Metal-binding</keyword>
<dbReference type="SMART" id="SM00518">
    <property type="entry name" value="AP2Ec"/>
    <property type="match status" value="1"/>
</dbReference>
<dbReference type="AlphaFoldDB" id="A0A6P2CH68"/>
<dbReference type="EC" id="3.1.21.2" evidence="9"/>
<dbReference type="Proteomes" id="UP000471120">
    <property type="component" value="Unassembled WGS sequence"/>
</dbReference>
<dbReference type="PANTHER" id="PTHR21445:SF0">
    <property type="entry name" value="APURINIC-APYRIMIDINIC ENDONUCLEASE"/>
    <property type="match status" value="1"/>
</dbReference>
<gene>
    <name evidence="9" type="ORF">DW322_17855</name>
</gene>
<evidence type="ECO:0000256" key="5">
    <source>
        <dbReference type="ARBA" id="ARBA00022801"/>
    </source>
</evidence>
<organism evidence="9 10">
    <name type="scientific">Rhodococcus rhodnii</name>
    <dbReference type="NCBI Taxonomy" id="38312"/>
    <lineage>
        <taxon>Bacteria</taxon>
        <taxon>Bacillati</taxon>
        <taxon>Actinomycetota</taxon>
        <taxon>Actinomycetes</taxon>
        <taxon>Mycobacteriales</taxon>
        <taxon>Nocardiaceae</taxon>
        <taxon>Rhodococcus</taxon>
    </lineage>
</organism>
<dbReference type="InterPro" id="IPR018246">
    <property type="entry name" value="AP_endonuc_F2_Zn_BS"/>
</dbReference>
<dbReference type="GO" id="GO:0006284">
    <property type="term" value="P:base-excision repair"/>
    <property type="evidence" value="ECO:0007669"/>
    <property type="project" value="TreeGrafter"/>
</dbReference>
<keyword evidence="6" id="KW-0862">Zinc</keyword>
<comment type="similarity">
    <text evidence="2">Belongs to the AP endonuclease 2 family.</text>
</comment>
<reference evidence="9 10" key="1">
    <citation type="submission" date="2018-07" db="EMBL/GenBank/DDBJ databases">
        <title>Genome sequence of Rhodococcus rhodnii ATCC 35071 from Rhodnius prolixus.</title>
        <authorList>
            <person name="Patel V."/>
            <person name="Vogel K.J."/>
        </authorList>
    </citation>
    <scope>NUCLEOTIDE SEQUENCE [LARGE SCALE GENOMIC DNA]</scope>
    <source>
        <strain evidence="9 10">ATCC 35071</strain>
    </source>
</reference>
<dbReference type="SUPFAM" id="SSF51658">
    <property type="entry name" value="Xylose isomerase-like"/>
    <property type="match status" value="1"/>
</dbReference>
<dbReference type="NCBIfam" id="NF002198">
    <property type="entry name" value="PRK01060.1-3"/>
    <property type="match status" value="1"/>
</dbReference>
<dbReference type="EMBL" id="QRCM01000001">
    <property type="protein sequence ID" value="TXG91713.1"/>
    <property type="molecule type" value="Genomic_DNA"/>
</dbReference>
<dbReference type="RefSeq" id="WP_010837354.1">
    <property type="nucleotide sequence ID" value="NZ_QRCM01000001.1"/>
</dbReference>
<dbReference type="PANTHER" id="PTHR21445">
    <property type="entry name" value="ENDONUCLEASE IV ENDODEOXYRIBONUCLEASE IV"/>
    <property type="match status" value="1"/>
</dbReference>
<evidence type="ECO:0000313" key="10">
    <source>
        <dbReference type="Proteomes" id="UP000471120"/>
    </source>
</evidence>
<dbReference type="GO" id="GO:0008833">
    <property type="term" value="F:deoxyribonuclease IV (phage-T4-induced) activity"/>
    <property type="evidence" value="ECO:0007669"/>
    <property type="project" value="UniProtKB-EC"/>
</dbReference>
<dbReference type="PROSITE" id="PS00730">
    <property type="entry name" value="AP_NUCLEASE_F2_2"/>
    <property type="match status" value="1"/>
</dbReference>
<name>A0A6P2CH68_9NOCA</name>
<keyword evidence="4" id="KW-0227">DNA damage</keyword>
<keyword evidence="7" id="KW-0234">DNA repair</keyword>
<accession>A0A6P2CH68</accession>
<keyword evidence="5 9" id="KW-0378">Hydrolase</keyword>
<evidence type="ECO:0000256" key="3">
    <source>
        <dbReference type="ARBA" id="ARBA00022723"/>
    </source>
</evidence>
<feature type="domain" description="Xylose isomerase-like TIM barrel" evidence="8">
    <location>
        <begin position="17"/>
        <end position="248"/>
    </location>
</feature>
<comment type="caution">
    <text evidence="9">The sequence shown here is derived from an EMBL/GenBank/DDBJ whole genome shotgun (WGS) entry which is preliminary data.</text>
</comment>
<dbReference type="InterPro" id="IPR013022">
    <property type="entry name" value="Xyl_isomerase-like_TIM-brl"/>
</dbReference>
<comment type="cofactor">
    <cofactor evidence="1">
        <name>Zn(2+)</name>
        <dbReference type="ChEBI" id="CHEBI:29105"/>
    </cofactor>
</comment>
<dbReference type="InterPro" id="IPR036237">
    <property type="entry name" value="Xyl_isomerase-like_sf"/>
</dbReference>